<dbReference type="NCBIfam" id="NF033542">
    <property type="entry name" value="transpos_IS110"/>
    <property type="match status" value="1"/>
</dbReference>
<dbReference type="GO" id="GO:0004803">
    <property type="term" value="F:transposase activity"/>
    <property type="evidence" value="ECO:0007669"/>
    <property type="project" value="InterPro"/>
</dbReference>
<dbReference type="Pfam" id="PF01548">
    <property type="entry name" value="DEDD_Tnp_IS110"/>
    <property type="match status" value="1"/>
</dbReference>
<organism evidence="3 4">
    <name type="scientific">Pseudomonas syringae pv. coryli</name>
    <dbReference type="NCBI Taxonomy" id="317659"/>
    <lineage>
        <taxon>Bacteria</taxon>
        <taxon>Pseudomonadati</taxon>
        <taxon>Pseudomonadota</taxon>
        <taxon>Gammaproteobacteria</taxon>
        <taxon>Pseudomonadales</taxon>
        <taxon>Pseudomonadaceae</taxon>
        <taxon>Pseudomonas</taxon>
    </lineage>
</organism>
<keyword evidence="4" id="KW-1185">Reference proteome</keyword>
<evidence type="ECO:0000259" key="1">
    <source>
        <dbReference type="Pfam" id="PF01548"/>
    </source>
</evidence>
<accession>A0A0P9NH45</accession>
<dbReference type="GO" id="GO:0006313">
    <property type="term" value="P:DNA transposition"/>
    <property type="evidence" value="ECO:0007669"/>
    <property type="project" value="InterPro"/>
</dbReference>
<name>A0A0P9NH45_9PSED</name>
<dbReference type="PANTHER" id="PTHR33055">
    <property type="entry name" value="TRANSPOSASE FOR INSERTION SEQUENCE ELEMENT IS1111A"/>
    <property type="match status" value="1"/>
</dbReference>
<feature type="domain" description="Transposase IS110-like N-terminal" evidence="1">
    <location>
        <begin position="10"/>
        <end position="147"/>
    </location>
</feature>
<dbReference type="InterPro" id="IPR002525">
    <property type="entry name" value="Transp_IS110-like_N"/>
</dbReference>
<dbReference type="AlphaFoldDB" id="A0A0P9NH45"/>
<dbReference type="GO" id="GO:0003677">
    <property type="term" value="F:DNA binding"/>
    <property type="evidence" value="ECO:0007669"/>
    <property type="project" value="InterPro"/>
</dbReference>
<dbReference type="InterPro" id="IPR047650">
    <property type="entry name" value="Transpos_IS110"/>
</dbReference>
<comment type="caution">
    <text evidence="3">The sequence shown here is derived from an EMBL/GenBank/DDBJ whole genome shotgun (WGS) entry which is preliminary data.</text>
</comment>
<dbReference type="EMBL" id="LJQC01000565">
    <property type="protein sequence ID" value="KPW98129.1"/>
    <property type="molecule type" value="Genomic_DNA"/>
</dbReference>
<reference evidence="3 4" key="1">
    <citation type="submission" date="2015-09" db="EMBL/GenBank/DDBJ databases">
        <title>Genome announcement of multiple Pseudomonas syringae strains.</title>
        <authorList>
            <person name="Thakur S."/>
            <person name="Wang P.W."/>
            <person name="Gong Y."/>
            <person name="Weir B.S."/>
            <person name="Guttman D.S."/>
        </authorList>
    </citation>
    <scope>NUCLEOTIDE SEQUENCE [LARGE SCALE GENOMIC DNA]</scope>
    <source>
        <strain evidence="3 4">ICMP17001</strain>
    </source>
</reference>
<dbReference type="Proteomes" id="UP000051335">
    <property type="component" value="Unassembled WGS sequence"/>
</dbReference>
<evidence type="ECO:0000259" key="2">
    <source>
        <dbReference type="Pfam" id="PF02371"/>
    </source>
</evidence>
<dbReference type="PATRIC" id="fig|317659.3.peg.524"/>
<protein>
    <submittedName>
        <fullName evidence="3">Uncharacterized protein</fullName>
    </submittedName>
</protein>
<dbReference type="PANTHER" id="PTHR33055:SF13">
    <property type="entry name" value="TRANSPOSASE"/>
    <property type="match status" value="1"/>
</dbReference>
<evidence type="ECO:0000313" key="4">
    <source>
        <dbReference type="Proteomes" id="UP000051335"/>
    </source>
</evidence>
<dbReference type="InterPro" id="IPR003346">
    <property type="entry name" value="Transposase_20"/>
</dbReference>
<evidence type="ECO:0000313" key="3">
    <source>
        <dbReference type="EMBL" id="KPW98129.1"/>
    </source>
</evidence>
<dbReference type="Pfam" id="PF02371">
    <property type="entry name" value="Transposase_20"/>
    <property type="match status" value="1"/>
</dbReference>
<dbReference type="RefSeq" id="WP_054992092.1">
    <property type="nucleotide sequence ID" value="NZ_LJQC01000565.1"/>
</dbReference>
<sequence length="316" mass="35171">MAMRVSKSIVGVDVAKVELVIYEPNQDLLTSITNEKPAIKRWLKTLPRPIAIAVEATNVYHIDLVELAYEAGLDVYIIDGYQLSNYRKRVGVRSKTDACDARLLARYLKNEGEDLRPWTPPPAVYGKLQSLLRRRASLVQAKTSLTQSWANDASLKAVFATFLKSVERLELLVQKKLKDVLREAGLLEEVARCQAIEGIGFLTATALVMAYSRGDFNSGDSFIAFLGMDLRVSDSGQKNGRRSLSKRGCSEVRRLLHNAAMSASRSIAWKEFYNKHMGSGKATTQVLVMLGRKLARIAFSLMKNQSEYQPKGGILA</sequence>
<proteinExistence type="predicted"/>
<gene>
    <name evidence="3" type="ORF">ALO75_200318</name>
</gene>
<feature type="domain" description="Transposase IS116/IS110/IS902 C-terminal" evidence="2">
    <location>
        <begin position="194"/>
        <end position="273"/>
    </location>
</feature>